<keyword evidence="3" id="KW-0408">Iron</keyword>
<dbReference type="GO" id="GO:0051539">
    <property type="term" value="F:4 iron, 4 sulfur cluster binding"/>
    <property type="evidence" value="ECO:0007669"/>
    <property type="project" value="UniProtKB-KW"/>
</dbReference>
<protein>
    <submittedName>
        <fullName evidence="6">Ferredoxin</fullName>
    </submittedName>
</protein>
<reference evidence="6 7" key="1">
    <citation type="submission" date="2014-07" db="EMBL/GenBank/DDBJ databases">
        <authorList>
            <person name="McCorrison J."/>
            <person name="Sanka R."/>
            <person name="Torralba M."/>
            <person name="Gillis M."/>
            <person name="Haft D.H."/>
            <person name="Methe B."/>
            <person name="Sutton G."/>
            <person name="Nelson K.E."/>
        </authorList>
    </citation>
    <scope>NUCLEOTIDE SEQUENCE [LARGE SCALE GENOMIC DNA]</scope>
    <source>
        <strain evidence="6 7">DNF00320</strain>
    </source>
</reference>
<dbReference type="Gene3D" id="3.30.70.20">
    <property type="match status" value="1"/>
</dbReference>
<keyword evidence="1" id="KW-0004">4Fe-4S</keyword>
<dbReference type="GO" id="GO:0046872">
    <property type="term" value="F:metal ion binding"/>
    <property type="evidence" value="ECO:0007669"/>
    <property type="project" value="UniProtKB-KW"/>
</dbReference>
<evidence type="ECO:0000256" key="3">
    <source>
        <dbReference type="ARBA" id="ARBA00023004"/>
    </source>
</evidence>
<feature type="domain" description="4Fe-4S ferredoxin-type" evidence="5">
    <location>
        <begin position="44"/>
        <end position="73"/>
    </location>
</feature>
<evidence type="ECO:0000259" key="5">
    <source>
        <dbReference type="PROSITE" id="PS51379"/>
    </source>
</evidence>
<dbReference type="InterPro" id="IPR017896">
    <property type="entry name" value="4Fe4S_Fe-S-bd"/>
</dbReference>
<dbReference type="Pfam" id="PF14697">
    <property type="entry name" value="Fer4_21"/>
    <property type="match status" value="1"/>
</dbReference>
<dbReference type="SUPFAM" id="SSF54862">
    <property type="entry name" value="4Fe-4S ferredoxins"/>
    <property type="match status" value="1"/>
</dbReference>
<dbReference type="PROSITE" id="PS00198">
    <property type="entry name" value="4FE4S_FER_1"/>
    <property type="match status" value="1"/>
</dbReference>
<dbReference type="OrthoDB" id="9804603at2"/>
<dbReference type="EMBL" id="JRNQ01000015">
    <property type="protein sequence ID" value="KGF45413.1"/>
    <property type="molecule type" value="Genomic_DNA"/>
</dbReference>
<keyword evidence="2" id="KW-0479">Metal-binding</keyword>
<gene>
    <name evidence="6" type="ORF">HMPREF0647_02515</name>
</gene>
<dbReference type="InterPro" id="IPR050572">
    <property type="entry name" value="Fe-S_Ferredoxin"/>
</dbReference>
<evidence type="ECO:0000313" key="7">
    <source>
        <dbReference type="Proteomes" id="UP000029525"/>
    </source>
</evidence>
<organism evidence="6 7">
    <name type="scientific">Prevotella bivia DNF00320</name>
    <dbReference type="NCBI Taxonomy" id="1401068"/>
    <lineage>
        <taxon>Bacteria</taxon>
        <taxon>Pseudomonadati</taxon>
        <taxon>Bacteroidota</taxon>
        <taxon>Bacteroidia</taxon>
        <taxon>Bacteroidales</taxon>
        <taxon>Prevotellaceae</taxon>
        <taxon>Prevotella</taxon>
    </lineage>
</organism>
<dbReference type="InterPro" id="IPR017900">
    <property type="entry name" value="4Fe4S_Fe_S_CS"/>
</dbReference>
<dbReference type="Proteomes" id="UP000029525">
    <property type="component" value="Unassembled WGS sequence"/>
</dbReference>
<name>A0A096AE83_9BACT</name>
<dbReference type="PANTHER" id="PTHR43687:SF1">
    <property type="entry name" value="FERREDOXIN III"/>
    <property type="match status" value="1"/>
</dbReference>
<proteinExistence type="predicted"/>
<keyword evidence="4" id="KW-0411">Iron-sulfur</keyword>
<accession>A0A096AE83</accession>
<feature type="domain" description="4Fe-4S ferredoxin-type" evidence="5">
    <location>
        <begin position="6"/>
        <end position="35"/>
    </location>
</feature>
<dbReference type="PROSITE" id="PS51379">
    <property type="entry name" value="4FE4S_FER_2"/>
    <property type="match status" value="2"/>
</dbReference>
<dbReference type="PANTHER" id="PTHR43687">
    <property type="entry name" value="ADENYLYLSULFATE REDUCTASE, BETA SUBUNIT"/>
    <property type="match status" value="1"/>
</dbReference>
<sequence length="77" mass="8415">MSKMKGAIVIDTDRCKGCQLCLVACPKDVIAIVKRKVNAHGYAYMVSERPDDCIGCTTCAVVCPDGCITVYRKKVEE</sequence>
<evidence type="ECO:0000256" key="4">
    <source>
        <dbReference type="ARBA" id="ARBA00023014"/>
    </source>
</evidence>
<evidence type="ECO:0000313" key="6">
    <source>
        <dbReference type="EMBL" id="KGF45413.1"/>
    </source>
</evidence>
<evidence type="ECO:0000256" key="1">
    <source>
        <dbReference type="ARBA" id="ARBA00022485"/>
    </source>
</evidence>
<dbReference type="RefSeq" id="WP_036866192.1">
    <property type="nucleotide sequence ID" value="NZ_JRNQ01000015.1"/>
</dbReference>
<dbReference type="AlphaFoldDB" id="A0A096AE83"/>
<comment type="caution">
    <text evidence="6">The sequence shown here is derived from an EMBL/GenBank/DDBJ whole genome shotgun (WGS) entry which is preliminary data.</text>
</comment>
<dbReference type="Gene3D" id="3.30.70.3270">
    <property type="match status" value="1"/>
</dbReference>
<evidence type="ECO:0000256" key="2">
    <source>
        <dbReference type="ARBA" id="ARBA00022723"/>
    </source>
</evidence>